<dbReference type="SMART" id="SM00408">
    <property type="entry name" value="IGc2"/>
    <property type="match status" value="3"/>
</dbReference>
<dbReference type="Pfam" id="PF07679">
    <property type="entry name" value="I-set"/>
    <property type="match status" value="2"/>
</dbReference>
<evidence type="ECO:0000256" key="5">
    <source>
        <dbReference type="ARBA" id="ARBA00022475"/>
    </source>
</evidence>
<keyword evidence="7" id="KW-0732">Signal</keyword>
<dbReference type="FunFam" id="2.60.40.10:FF:000010">
    <property type="entry name" value="receptor-type tyrosine-protein phosphatase delta isoform X1"/>
    <property type="match status" value="1"/>
</dbReference>
<keyword evidence="5" id="KW-1003">Cell membrane</keyword>
<keyword evidence="16" id="KW-0393">Immunoglobulin domain</keyword>
<gene>
    <name evidence="20" type="ORF">ECPE_LOCUS2041</name>
</gene>
<dbReference type="Proteomes" id="UP000272942">
    <property type="component" value="Unassembled WGS sequence"/>
</dbReference>
<dbReference type="InterPro" id="IPR036179">
    <property type="entry name" value="Ig-like_dom_sf"/>
</dbReference>
<sequence>MKLMTSVQSSPRLGFIPSARKGGTSNAAVRTMVPLTVYHVCGLTRLPRLLSIVIVVCILFVEMFSWEQYPTVQSNDLNQFRYLWQPWSTLRQWIDSRFFLTIMFPIPCADGFLFQDLLNLSEVIENKAFSVSTSFGQTTLYATEKRQQGNAHYQQTHLQKQHRVQPFSSTKLLKQLPHWQADAYVDNSAKINKPFTTERFVKRDTLQSLIQYDPQQSIYYVQRVVYCVIDPLSLFDALKRCEIRKCEEKPRIIRPPESVATIVGQSVLFVCLVEGNPAPKVQWKISGADVSEARFGKTVRAPRGSVLRVTNTVPSHNGAVITCMATNALGRTEQSANLIVYADERAAPPGYPKFLNSFSVIVAKKNAGVELECRASGDPQPVIDWFKNSVPVDLTNPRFEKLSEGNLRISNLVEEDEGKYECAATNNKGTRLSSGDNLLVRAKRFRPHFTNIPAPRQIVPPGGRLALSCTAVGAPVPTVEWYRGNRRLHRERLDQQPPGTARILLLDLSESINVTCVAESPMGRIYHDVQVVVKRRPYLADLGASHARLAFEPSIKSSNSTVTNYLLFWIASKLVTNETLHAIPQNVLVALHNPNSALSSDPLFNVDRDEKPLRFSLLPPVLHPVVKVDEDQVKLLQNASLSESSNSPNHFTAILASLTLLKPYTEYTVWVRAVGPDGDASLPSPALTFTTNEMGESLSKTVRGVLDKINARCATTHSLLFGYMIFD</sequence>
<protein>
    <recommendedName>
        <fullName evidence="4">protein-tyrosine-phosphatase</fullName>
        <ecNumber evidence="4">3.1.3.48</ecNumber>
    </recommendedName>
</protein>
<evidence type="ECO:0000256" key="7">
    <source>
        <dbReference type="ARBA" id="ARBA00022729"/>
    </source>
</evidence>
<evidence type="ECO:0000256" key="16">
    <source>
        <dbReference type="ARBA" id="ARBA00023319"/>
    </source>
</evidence>
<dbReference type="Gene3D" id="2.60.40.10">
    <property type="entry name" value="Immunoglobulins"/>
    <property type="match status" value="4"/>
</dbReference>
<dbReference type="AlphaFoldDB" id="A0A183A506"/>
<dbReference type="EMBL" id="UZAN01039385">
    <property type="protein sequence ID" value="VDP65223.1"/>
    <property type="molecule type" value="Genomic_DNA"/>
</dbReference>
<dbReference type="InterPro" id="IPR013098">
    <property type="entry name" value="Ig_I-set"/>
</dbReference>
<evidence type="ECO:0000313" key="22">
    <source>
        <dbReference type="WBParaSite" id="ECPE_0000204101-mRNA-1"/>
    </source>
</evidence>
<feature type="domain" description="Fibronectin type-III" evidence="19">
    <location>
        <begin position="594"/>
        <end position="694"/>
    </location>
</feature>
<keyword evidence="13" id="KW-1015">Disulfide bond</keyword>
<comment type="subcellular location">
    <subcellularLocation>
        <location evidence="2">Cell membrane</location>
    </subcellularLocation>
    <subcellularLocation>
        <location evidence="1">Membrane</location>
        <topology evidence="1">Single-pass membrane protein</topology>
    </subcellularLocation>
</comment>
<evidence type="ECO:0000256" key="8">
    <source>
        <dbReference type="ARBA" id="ARBA00022737"/>
    </source>
</evidence>
<keyword evidence="12" id="KW-0472">Membrane</keyword>
<evidence type="ECO:0000313" key="20">
    <source>
        <dbReference type="EMBL" id="VDP65223.1"/>
    </source>
</evidence>
<keyword evidence="21" id="KW-1185">Reference proteome</keyword>
<dbReference type="GO" id="GO:0004725">
    <property type="term" value="F:protein tyrosine phosphatase activity"/>
    <property type="evidence" value="ECO:0007669"/>
    <property type="project" value="UniProtKB-EC"/>
</dbReference>
<evidence type="ECO:0000256" key="4">
    <source>
        <dbReference type="ARBA" id="ARBA00013064"/>
    </source>
</evidence>
<feature type="domain" description="Ig-like" evidence="18">
    <location>
        <begin position="447"/>
        <end position="532"/>
    </location>
</feature>
<proteinExistence type="inferred from homology"/>
<keyword evidence="6" id="KW-0812">Transmembrane</keyword>
<evidence type="ECO:0000256" key="10">
    <source>
        <dbReference type="ARBA" id="ARBA00022912"/>
    </source>
</evidence>
<dbReference type="PROSITE" id="PS50853">
    <property type="entry name" value="FN3"/>
    <property type="match status" value="1"/>
</dbReference>
<dbReference type="SUPFAM" id="SSF49265">
    <property type="entry name" value="Fibronectin type III"/>
    <property type="match status" value="1"/>
</dbReference>
<organism evidence="22">
    <name type="scientific">Echinostoma caproni</name>
    <dbReference type="NCBI Taxonomy" id="27848"/>
    <lineage>
        <taxon>Eukaryota</taxon>
        <taxon>Metazoa</taxon>
        <taxon>Spiralia</taxon>
        <taxon>Lophotrochozoa</taxon>
        <taxon>Platyhelminthes</taxon>
        <taxon>Trematoda</taxon>
        <taxon>Digenea</taxon>
        <taxon>Plagiorchiida</taxon>
        <taxon>Echinostomata</taxon>
        <taxon>Echinostomatoidea</taxon>
        <taxon>Echinostomatidae</taxon>
        <taxon>Echinostoma</taxon>
    </lineage>
</organism>
<dbReference type="Pfam" id="PF13927">
    <property type="entry name" value="Ig_3"/>
    <property type="match status" value="1"/>
</dbReference>
<dbReference type="InterPro" id="IPR003598">
    <property type="entry name" value="Ig_sub2"/>
</dbReference>
<accession>A0A183A506</accession>
<dbReference type="InterPro" id="IPR007110">
    <property type="entry name" value="Ig-like_dom"/>
</dbReference>
<evidence type="ECO:0000259" key="19">
    <source>
        <dbReference type="PROSITE" id="PS50853"/>
    </source>
</evidence>
<feature type="domain" description="Ig-like" evidence="18">
    <location>
        <begin position="352"/>
        <end position="433"/>
    </location>
</feature>
<dbReference type="SUPFAM" id="SSF48726">
    <property type="entry name" value="Immunoglobulin"/>
    <property type="match status" value="3"/>
</dbReference>
<evidence type="ECO:0000256" key="15">
    <source>
        <dbReference type="ARBA" id="ARBA00023180"/>
    </source>
</evidence>
<keyword evidence="9" id="KW-0378">Hydrolase</keyword>
<keyword evidence="11" id="KW-1133">Transmembrane helix</keyword>
<dbReference type="SMART" id="SM00409">
    <property type="entry name" value="IG"/>
    <property type="match status" value="3"/>
</dbReference>
<evidence type="ECO:0000256" key="1">
    <source>
        <dbReference type="ARBA" id="ARBA00004167"/>
    </source>
</evidence>
<dbReference type="GO" id="GO:0005886">
    <property type="term" value="C:plasma membrane"/>
    <property type="evidence" value="ECO:0007669"/>
    <property type="project" value="UniProtKB-SubCell"/>
</dbReference>
<dbReference type="InterPro" id="IPR003599">
    <property type="entry name" value="Ig_sub"/>
</dbReference>
<keyword evidence="14" id="KW-0675">Receptor</keyword>
<reference evidence="20 21" key="2">
    <citation type="submission" date="2018-11" db="EMBL/GenBank/DDBJ databases">
        <authorList>
            <consortium name="Pathogen Informatics"/>
        </authorList>
    </citation>
    <scope>NUCLEOTIDE SEQUENCE [LARGE SCALE GENOMIC DNA]</scope>
    <source>
        <strain evidence="20 21">Egypt</strain>
    </source>
</reference>
<evidence type="ECO:0000256" key="11">
    <source>
        <dbReference type="ARBA" id="ARBA00022989"/>
    </source>
</evidence>
<comment type="similarity">
    <text evidence="3">Belongs to the protein-tyrosine phosphatase family. Receptor class 2A subfamily.</text>
</comment>
<evidence type="ECO:0000256" key="2">
    <source>
        <dbReference type="ARBA" id="ARBA00004236"/>
    </source>
</evidence>
<comment type="catalytic activity">
    <reaction evidence="17">
        <text>O-phospho-L-tyrosyl-[protein] + H2O = L-tyrosyl-[protein] + phosphate</text>
        <dbReference type="Rhea" id="RHEA:10684"/>
        <dbReference type="Rhea" id="RHEA-COMP:10136"/>
        <dbReference type="Rhea" id="RHEA-COMP:20101"/>
        <dbReference type="ChEBI" id="CHEBI:15377"/>
        <dbReference type="ChEBI" id="CHEBI:43474"/>
        <dbReference type="ChEBI" id="CHEBI:46858"/>
        <dbReference type="ChEBI" id="CHEBI:61978"/>
        <dbReference type="EC" id="3.1.3.48"/>
    </reaction>
</comment>
<evidence type="ECO:0000256" key="13">
    <source>
        <dbReference type="ARBA" id="ARBA00023157"/>
    </source>
</evidence>
<reference evidence="22" key="1">
    <citation type="submission" date="2016-06" db="UniProtKB">
        <authorList>
            <consortium name="WormBaseParasite"/>
        </authorList>
    </citation>
    <scope>IDENTIFICATION</scope>
</reference>
<dbReference type="PROSITE" id="PS50835">
    <property type="entry name" value="IG_LIKE"/>
    <property type="match status" value="3"/>
</dbReference>
<dbReference type="GO" id="GO:0098609">
    <property type="term" value="P:cell-cell adhesion"/>
    <property type="evidence" value="ECO:0007669"/>
    <property type="project" value="TreeGrafter"/>
</dbReference>
<dbReference type="InterPro" id="IPR003961">
    <property type="entry name" value="FN3_dom"/>
</dbReference>
<evidence type="ECO:0000256" key="14">
    <source>
        <dbReference type="ARBA" id="ARBA00023170"/>
    </source>
</evidence>
<evidence type="ECO:0000313" key="21">
    <source>
        <dbReference type="Proteomes" id="UP000272942"/>
    </source>
</evidence>
<dbReference type="EC" id="3.1.3.48" evidence="4"/>
<evidence type="ECO:0000256" key="3">
    <source>
        <dbReference type="ARBA" id="ARBA00010504"/>
    </source>
</evidence>
<evidence type="ECO:0000256" key="9">
    <source>
        <dbReference type="ARBA" id="ARBA00022801"/>
    </source>
</evidence>
<dbReference type="WBParaSite" id="ECPE_0000204101-mRNA-1">
    <property type="protein sequence ID" value="ECPE_0000204101-mRNA-1"/>
    <property type="gene ID" value="ECPE_0000204101"/>
</dbReference>
<dbReference type="CDD" id="cd00063">
    <property type="entry name" value="FN3"/>
    <property type="match status" value="1"/>
</dbReference>
<evidence type="ECO:0000256" key="12">
    <source>
        <dbReference type="ARBA" id="ARBA00023136"/>
    </source>
</evidence>
<keyword evidence="10" id="KW-0904">Protein phosphatase</keyword>
<evidence type="ECO:0000259" key="18">
    <source>
        <dbReference type="PROSITE" id="PS50835"/>
    </source>
</evidence>
<evidence type="ECO:0000256" key="6">
    <source>
        <dbReference type="ARBA" id="ARBA00022692"/>
    </source>
</evidence>
<dbReference type="FunFam" id="2.60.40.10:FF:000273">
    <property type="entry name" value="contactin-3 isoform X1"/>
    <property type="match status" value="1"/>
</dbReference>
<dbReference type="OrthoDB" id="10253954at2759"/>
<dbReference type="PANTHER" id="PTHR44170">
    <property type="entry name" value="PROTEIN SIDEKICK"/>
    <property type="match status" value="1"/>
</dbReference>
<name>A0A183A506_9TREM</name>
<keyword evidence="8" id="KW-0677">Repeat</keyword>
<dbReference type="PANTHER" id="PTHR44170:SF54">
    <property type="entry name" value="FI24025P1"/>
    <property type="match status" value="1"/>
</dbReference>
<feature type="domain" description="Ig-like" evidence="18">
    <location>
        <begin position="250"/>
        <end position="339"/>
    </location>
</feature>
<dbReference type="InterPro" id="IPR036116">
    <property type="entry name" value="FN3_sf"/>
</dbReference>
<evidence type="ECO:0000256" key="17">
    <source>
        <dbReference type="ARBA" id="ARBA00051722"/>
    </source>
</evidence>
<keyword evidence="15" id="KW-0325">Glycoprotein</keyword>
<dbReference type="InterPro" id="IPR013783">
    <property type="entry name" value="Ig-like_fold"/>
</dbReference>